<dbReference type="SUPFAM" id="SSF53649">
    <property type="entry name" value="Alkaline phosphatase-like"/>
    <property type="match status" value="1"/>
</dbReference>
<dbReference type="STRING" id="1196324.A374_05741"/>
<gene>
    <name evidence="11" type="ORF">A374_05741</name>
</gene>
<keyword evidence="12" id="KW-1185">Reference proteome</keyword>
<evidence type="ECO:0000256" key="4">
    <source>
        <dbReference type="ARBA" id="ARBA00022801"/>
    </source>
</evidence>
<dbReference type="EMBL" id="AKKV01000021">
    <property type="protein sequence ID" value="EIT86440.1"/>
    <property type="molecule type" value="Genomic_DNA"/>
</dbReference>
<sequence length="423" mass="45318">MKKYTKWAAGALSLTLLSSLSMGQTIEAKEAKHHKKATPSAAVAKNVIVFIGDGMGMSHREAIRLAYKGMNDDLEMNKMPVAGIVHTHSTAPVTDSAAAATAMSNGVKTYNGAIGVDVNKKPVTSVLEMAKKAGKATGLVTTSQITDATPAAFGGAHVENRKEQSKIANQFLTKSKVDVMLGGGEDYWYPAGKKGAFADHPAKDQEEASKGTEGNLVNKAKKMGYNYVTSDKELKKAKGSKLLGLFANEEMFEQRPEGQGDEYKPVVPLPAMTKKALDTLSQNKKGFFLMVEEEGIDEMAHENNGKLMMKAGSKLDQSVKIAKDYAKKHKDTLVLVVGDHECGGLTIEEVNNNDESGDGISKEDGPFTVAHSKEKFILDWTTNSHGGQPVPLTAMGPGSGALAGVYENTNIHKAIKQALHLKK</sequence>
<keyword evidence="4" id="KW-0378">Hydrolase</keyword>
<comment type="similarity">
    <text evidence="1 9">Belongs to the alkaline phosphatase family.</text>
</comment>
<feature type="binding site" evidence="8">
    <location>
        <position position="53"/>
    </location>
    <ligand>
        <name>Mg(2+)</name>
        <dbReference type="ChEBI" id="CHEBI:18420"/>
    </ligand>
</feature>
<comment type="caution">
    <text evidence="11">The sequence shown here is derived from an EMBL/GenBank/DDBJ whole genome shotgun (WGS) entry which is preliminary data.</text>
</comment>
<feature type="binding site" evidence="8">
    <location>
        <position position="385"/>
    </location>
    <ligand>
        <name>Zn(2+)</name>
        <dbReference type="ChEBI" id="CHEBI:29105"/>
        <label>2</label>
    </ligand>
</feature>
<dbReference type="PANTHER" id="PTHR11596:SF5">
    <property type="entry name" value="ALKALINE PHOSPHATASE"/>
    <property type="match status" value="1"/>
</dbReference>
<dbReference type="PATRIC" id="fig|1196324.3.peg.1170"/>
<evidence type="ECO:0000256" key="1">
    <source>
        <dbReference type="ARBA" id="ARBA00005984"/>
    </source>
</evidence>
<keyword evidence="10" id="KW-0732">Signal</keyword>
<evidence type="ECO:0000256" key="5">
    <source>
        <dbReference type="ARBA" id="ARBA00022833"/>
    </source>
</evidence>
<feature type="chain" id="PRO_5039073996" evidence="10">
    <location>
        <begin position="24"/>
        <end position="423"/>
    </location>
</feature>
<dbReference type="InterPro" id="IPR001952">
    <property type="entry name" value="Alkaline_phosphatase"/>
</dbReference>
<feature type="binding site" evidence="8">
    <location>
        <position position="301"/>
    </location>
    <ligand>
        <name>Zn(2+)</name>
        <dbReference type="ChEBI" id="CHEBI:29105"/>
        <label>2</label>
    </ligand>
</feature>
<evidence type="ECO:0000256" key="6">
    <source>
        <dbReference type="ARBA" id="ARBA00022842"/>
    </source>
</evidence>
<feature type="binding site" evidence="8">
    <location>
        <position position="340"/>
    </location>
    <ligand>
        <name>Zn(2+)</name>
        <dbReference type="ChEBI" id="CHEBI:29105"/>
        <label>2</label>
    </ligand>
</feature>
<evidence type="ECO:0000256" key="9">
    <source>
        <dbReference type="RuleBase" id="RU003946"/>
    </source>
</evidence>
<dbReference type="SMART" id="SM00098">
    <property type="entry name" value="alkPPc"/>
    <property type="match status" value="1"/>
</dbReference>
<feature type="binding site" evidence="8">
    <location>
        <position position="149"/>
    </location>
    <ligand>
        <name>Mg(2+)</name>
        <dbReference type="ChEBI" id="CHEBI:18420"/>
    </ligand>
</feature>
<protein>
    <submittedName>
        <fullName evidence="11">Alkaline phosphatase</fullName>
    </submittedName>
</protein>
<evidence type="ECO:0000256" key="7">
    <source>
        <dbReference type="PIRSR" id="PIRSR601952-1"/>
    </source>
</evidence>
<evidence type="ECO:0000256" key="2">
    <source>
        <dbReference type="ARBA" id="ARBA00022553"/>
    </source>
</evidence>
<dbReference type="Proteomes" id="UP000004080">
    <property type="component" value="Unassembled WGS sequence"/>
</dbReference>
<dbReference type="InterPro" id="IPR018299">
    <property type="entry name" value="Alkaline_phosphatase_AS"/>
</dbReference>
<dbReference type="CDD" id="cd16012">
    <property type="entry name" value="ALP"/>
    <property type="match status" value="1"/>
</dbReference>
<feature type="binding site" evidence="8">
    <location>
        <position position="292"/>
    </location>
    <ligand>
        <name>Mg(2+)</name>
        <dbReference type="ChEBI" id="CHEBI:18420"/>
    </ligand>
</feature>
<dbReference type="InterPro" id="IPR017850">
    <property type="entry name" value="Alkaline_phosphatase_core_sf"/>
</dbReference>
<evidence type="ECO:0000256" key="3">
    <source>
        <dbReference type="ARBA" id="ARBA00022723"/>
    </source>
</evidence>
<evidence type="ECO:0000256" key="10">
    <source>
        <dbReference type="SAM" id="SignalP"/>
    </source>
</evidence>
<feature type="binding site" evidence="8">
    <location>
        <position position="297"/>
    </location>
    <ligand>
        <name>Zn(2+)</name>
        <dbReference type="ChEBI" id="CHEBI:29105"/>
        <label>2</label>
    </ligand>
</feature>
<dbReference type="Pfam" id="PF00245">
    <property type="entry name" value="Alk_phosphatase"/>
    <property type="match status" value="1"/>
</dbReference>
<feature type="binding site" evidence="8">
    <location>
        <position position="147"/>
    </location>
    <ligand>
        <name>Mg(2+)</name>
        <dbReference type="ChEBI" id="CHEBI:18420"/>
    </ligand>
</feature>
<reference evidence="11 12" key="1">
    <citation type="journal article" date="2012" name="J. Bacteriol.">
        <title>Genome of Bacillus macauensis ZFHKF-1, a Long-Chain-Forming Bacterium.</title>
        <authorList>
            <person name="Cai L."/>
            <person name="Zhang T."/>
        </authorList>
    </citation>
    <scope>NUCLEOTIDE SEQUENCE [LARGE SCALE GENOMIC DNA]</scope>
    <source>
        <strain evidence="11 12">ZFHKF-1</strain>
    </source>
</reference>
<feature type="signal peptide" evidence="10">
    <location>
        <begin position="1"/>
        <end position="23"/>
    </location>
</feature>
<dbReference type="eggNOG" id="COG1785">
    <property type="taxonomic scope" value="Bacteria"/>
</dbReference>
<evidence type="ECO:0000313" key="11">
    <source>
        <dbReference type="EMBL" id="EIT86440.1"/>
    </source>
</evidence>
<dbReference type="AlphaFoldDB" id="I8UHQ4"/>
<evidence type="ECO:0000313" key="12">
    <source>
        <dbReference type="Proteomes" id="UP000004080"/>
    </source>
</evidence>
<proteinExistence type="inferred from homology"/>
<dbReference type="GO" id="GO:0046872">
    <property type="term" value="F:metal ion binding"/>
    <property type="evidence" value="ECO:0007669"/>
    <property type="project" value="UniProtKB-KW"/>
</dbReference>
<feature type="binding site" evidence="8">
    <location>
        <position position="53"/>
    </location>
    <ligand>
        <name>Zn(2+)</name>
        <dbReference type="ChEBI" id="CHEBI:29105"/>
        <label>2</label>
    </ligand>
</feature>
<keyword evidence="2" id="KW-0597">Phosphoprotein</keyword>
<dbReference type="PANTHER" id="PTHR11596">
    <property type="entry name" value="ALKALINE PHOSPHATASE"/>
    <property type="match status" value="1"/>
</dbReference>
<feature type="binding site" evidence="8">
    <location>
        <position position="339"/>
    </location>
    <ligand>
        <name>Zn(2+)</name>
        <dbReference type="ChEBI" id="CHEBI:29105"/>
        <label>2</label>
    </ligand>
</feature>
<keyword evidence="5 8" id="KW-0862">Zinc</keyword>
<dbReference type="PROSITE" id="PS00123">
    <property type="entry name" value="ALKALINE_PHOSPHATASE"/>
    <property type="match status" value="1"/>
</dbReference>
<evidence type="ECO:0000256" key="8">
    <source>
        <dbReference type="PIRSR" id="PIRSR601952-2"/>
    </source>
</evidence>
<comment type="cofactor">
    <cofactor evidence="8">
        <name>Zn(2+)</name>
        <dbReference type="ChEBI" id="CHEBI:29105"/>
    </cofactor>
    <text evidence="8">Binds 2 Zn(2+) ions.</text>
</comment>
<comment type="cofactor">
    <cofactor evidence="8">
        <name>Mg(2+)</name>
        <dbReference type="ChEBI" id="CHEBI:18420"/>
    </cofactor>
    <text evidence="8">Binds 1 Mg(2+) ion.</text>
</comment>
<dbReference type="OrthoDB" id="9794455at2"/>
<dbReference type="GO" id="GO:0004035">
    <property type="term" value="F:alkaline phosphatase activity"/>
    <property type="evidence" value="ECO:0007669"/>
    <property type="project" value="TreeGrafter"/>
</dbReference>
<organism evidence="11 12">
    <name type="scientific">Fictibacillus macauensis ZFHKF-1</name>
    <dbReference type="NCBI Taxonomy" id="1196324"/>
    <lineage>
        <taxon>Bacteria</taxon>
        <taxon>Bacillati</taxon>
        <taxon>Bacillota</taxon>
        <taxon>Bacilli</taxon>
        <taxon>Bacillales</taxon>
        <taxon>Fictibacillaceae</taxon>
        <taxon>Fictibacillus</taxon>
    </lineage>
</organism>
<name>I8UHQ4_9BACL</name>
<accession>I8UHQ4</accession>
<feature type="active site" description="Phosphoserine intermediate" evidence="7">
    <location>
        <position position="96"/>
    </location>
</feature>
<dbReference type="PRINTS" id="PR00113">
    <property type="entry name" value="ALKPHPHTASE"/>
</dbReference>
<keyword evidence="3 8" id="KW-0479">Metal-binding</keyword>
<keyword evidence="6 8" id="KW-0460">Magnesium</keyword>
<dbReference type="Gene3D" id="3.40.720.10">
    <property type="entry name" value="Alkaline Phosphatase, subunit A"/>
    <property type="match status" value="1"/>
</dbReference>
<dbReference type="RefSeq" id="WP_007201245.1">
    <property type="nucleotide sequence ID" value="NZ_AKKV01000021.1"/>
</dbReference>